<protein>
    <submittedName>
        <fullName evidence="1">Intersectin-1</fullName>
    </submittedName>
</protein>
<proteinExistence type="predicted"/>
<dbReference type="GeneID" id="105217564"/>
<reference evidence="1" key="2">
    <citation type="journal article" date="2015" name="Gigascience">
        <title>Reconstructing a comprehensive transcriptome assembly of a white-pupal translocated strain of the pest fruit fly Bactrocera cucurbitae.</title>
        <authorList>
            <person name="Sim S.B."/>
            <person name="Calla B."/>
            <person name="Hall B."/>
            <person name="DeRego T."/>
            <person name="Geib S.M."/>
        </authorList>
    </citation>
    <scope>NUCLEOTIDE SEQUENCE</scope>
</reference>
<name>A0A0A1X091_ZEUCU</name>
<sequence>MLARIIKSGILGAQQNFPSICANRLFTNEYSAHIPGGGLEKLSGCFKEESYFNLNDLKLLLKMREQTLRGAGYDTTEMNSVIEEIEELRPLTEAHRQQSFMNKHKNSMEELYFLTEESMNLRRLEQKMQIEAEQKLREDMALERSQRATQFSNQVEAMANLRSIRYPK</sequence>
<gene>
    <name evidence="1" type="primary">Itsn1</name>
    <name evidence="1" type="ORF">g.24701</name>
</gene>
<reference evidence="1" key="1">
    <citation type="submission" date="2014-11" db="EMBL/GenBank/DDBJ databases">
        <authorList>
            <person name="Geib S."/>
        </authorList>
    </citation>
    <scope>NUCLEOTIDE SEQUENCE</scope>
</reference>
<dbReference type="EMBL" id="GBXI01009760">
    <property type="protein sequence ID" value="JAD04532.1"/>
    <property type="molecule type" value="Transcribed_RNA"/>
</dbReference>
<dbReference type="SMR" id="A0A0A1X091"/>
<dbReference type="AlphaFoldDB" id="A0A0A1X091"/>
<organism evidence="1">
    <name type="scientific">Zeugodacus cucurbitae</name>
    <name type="common">Melon fruit fly</name>
    <name type="synonym">Bactrocera cucurbitae</name>
    <dbReference type="NCBI Taxonomy" id="28588"/>
    <lineage>
        <taxon>Eukaryota</taxon>
        <taxon>Metazoa</taxon>
        <taxon>Ecdysozoa</taxon>
        <taxon>Arthropoda</taxon>
        <taxon>Hexapoda</taxon>
        <taxon>Insecta</taxon>
        <taxon>Pterygota</taxon>
        <taxon>Neoptera</taxon>
        <taxon>Endopterygota</taxon>
        <taxon>Diptera</taxon>
        <taxon>Brachycera</taxon>
        <taxon>Muscomorpha</taxon>
        <taxon>Tephritoidea</taxon>
        <taxon>Tephritidae</taxon>
        <taxon>Zeugodacus</taxon>
        <taxon>Zeugodacus</taxon>
    </lineage>
</organism>
<dbReference type="OrthoDB" id="7881106at2759"/>
<evidence type="ECO:0000313" key="1">
    <source>
        <dbReference type="EMBL" id="JAD04532.1"/>
    </source>
</evidence>
<accession>A0A0A1X091</accession>